<accession>A0A058Z6P2</accession>
<evidence type="ECO:0000256" key="1">
    <source>
        <dbReference type="ARBA" id="ARBA00010630"/>
    </source>
</evidence>
<dbReference type="GO" id="GO:0000408">
    <property type="term" value="C:EKC/KEOPS complex"/>
    <property type="evidence" value="ECO:0007669"/>
    <property type="project" value="TreeGrafter"/>
</dbReference>
<dbReference type="Gene3D" id="1.10.510.10">
    <property type="entry name" value="Transferase(Phosphotransferase) domain 1"/>
    <property type="match status" value="1"/>
</dbReference>
<dbReference type="GO" id="GO:0004674">
    <property type="term" value="F:protein serine/threonine kinase activity"/>
    <property type="evidence" value="ECO:0007669"/>
    <property type="project" value="UniProtKB-EC"/>
</dbReference>
<dbReference type="GO" id="GO:0005829">
    <property type="term" value="C:cytosol"/>
    <property type="evidence" value="ECO:0007669"/>
    <property type="project" value="TreeGrafter"/>
</dbReference>
<keyword evidence="12" id="KW-1185">Reference proteome</keyword>
<keyword evidence="6" id="KW-0418">Kinase</keyword>
<evidence type="ECO:0000313" key="12">
    <source>
        <dbReference type="Proteomes" id="UP000030693"/>
    </source>
</evidence>
<dbReference type="InterPro" id="IPR011009">
    <property type="entry name" value="Kinase-like_dom_sf"/>
</dbReference>
<evidence type="ECO:0000259" key="10">
    <source>
        <dbReference type="PROSITE" id="PS50011"/>
    </source>
</evidence>
<dbReference type="RefSeq" id="XP_009495531.1">
    <property type="nucleotide sequence ID" value="XM_009497256.1"/>
</dbReference>
<dbReference type="GeneID" id="20528115"/>
<dbReference type="PROSITE" id="PS50011">
    <property type="entry name" value="PROTEIN_KINASE_DOM"/>
    <property type="match status" value="1"/>
</dbReference>
<evidence type="ECO:0000256" key="4">
    <source>
        <dbReference type="ARBA" id="ARBA00022694"/>
    </source>
</evidence>
<keyword evidence="7" id="KW-0067">ATP-binding</keyword>
<dbReference type="PANTHER" id="PTHR12209">
    <property type="entry name" value="NON-SPECIFIC SERINE/THREONINE PROTEIN KINASE"/>
    <property type="match status" value="1"/>
</dbReference>
<dbReference type="OrthoDB" id="3399at2759"/>
<gene>
    <name evidence="11" type="ORF">H696_03390</name>
</gene>
<evidence type="ECO:0000313" key="11">
    <source>
        <dbReference type="EMBL" id="KCV69925.1"/>
    </source>
</evidence>
<keyword evidence="5" id="KW-0547">Nucleotide-binding</keyword>
<keyword evidence="4" id="KW-0819">tRNA processing</keyword>
<dbReference type="InterPro" id="IPR008266">
    <property type="entry name" value="Tyr_kinase_AS"/>
</dbReference>
<comment type="catalytic activity">
    <reaction evidence="8">
        <text>L-threonyl-[protein] + ATP = O-phospho-L-threonyl-[protein] + ADP + H(+)</text>
        <dbReference type="Rhea" id="RHEA:46608"/>
        <dbReference type="Rhea" id="RHEA-COMP:11060"/>
        <dbReference type="Rhea" id="RHEA-COMP:11605"/>
        <dbReference type="ChEBI" id="CHEBI:15378"/>
        <dbReference type="ChEBI" id="CHEBI:30013"/>
        <dbReference type="ChEBI" id="CHEBI:30616"/>
        <dbReference type="ChEBI" id="CHEBI:61977"/>
        <dbReference type="ChEBI" id="CHEBI:456216"/>
        <dbReference type="EC" id="2.7.11.1"/>
    </reaction>
</comment>
<dbReference type="PANTHER" id="PTHR12209:SF0">
    <property type="entry name" value="EKC_KEOPS COMPLEX SUBUNIT TP53RK"/>
    <property type="match status" value="1"/>
</dbReference>
<protein>
    <recommendedName>
        <fullName evidence="2">non-specific serine/threonine protein kinase</fullName>
        <ecNumber evidence="2">2.7.11.1</ecNumber>
    </recommendedName>
</protein>
<reference evidence="11" key="1">
    <citation type="submission" date="2013-04" db="EMBL/GenBank/DDBJ databases">
        <title>The Genome Sequence of Fonticula alba ATCC 38817.</title>
        <authorList>
            <consortium name="The Broad Institute Genomics Platform"/>
            <person name="Russ C."/>
            <person name="Cuomo C."/>
            <person name="Burger G."/>
            <person name="Gray M.W."/>
            <person name="Holland P.W.H."/>
            <person name="King N."/>
            <person name="Lang F.B.F."/>
            <person name="Roger A.J."/>
            <person name="Ruiz-Trillo I."/>
            <person name="Brown M."/>
            <person name="Walker B."/>
            <person name="Young S."/>
            <person name="Zeng Q."/>
            <person name="Gargeya S."/>
            <person name="Fitzgerald M."/>
            <person name="Haas B."/>
            <person name="Abouelleil A."/>
            <person name="Allen A.W."/>
            <person name="Alvarado L."/>
            <person name="Arachchi H.M."/>
            <person name="Berlin A.M."/>
            <person name="Chapman S.B."/>
            <person name="Gainer-Dewar J."/>
            <person name="Goldberg J."/>
            <person name="Griggs A."/>
            <person name="Gujja S."/>
            <person name="Hansen M."/>
            <person name="Howarth C."/>
            <person name="Imamovic A."/>
            <person name="Ireland A."/>
            <person name="Larimer J."/>
            <person name="McCowan C."/>
            <person name="Murphy C."/>
            <person name="Pearson M."/>
            <person name="Poon T.W."/>
            <person name="Priest M."/>
            <person name="Roberts A."/>
            <person name="Saif S."/>
            <person name="Shea T."/>
            <person name="Sisk P."/>
            <person name="Sykes S."/>
            <person name="Wortman J."/>
            <person name="Nusbaum C."/>
            <person name="Birren B."/>
        </authorList>
    </citation>
    <scope>NUCLEOTIDE SEQUENCE [LARGE SCALE GENOMIC DNA]</scope>
    <source>
        <strain evidence="11">ATCC 38817</strain>
    </source>
</reference>
<dbReference type="EC" id="2.7.11.1" evidence="2"/>
<dbReference type="GO" id="GO:0005634">
    <property type="term" value="C:nucleus"/>
    <property type="evidence" value="ECO:0007669"/>
    <property type="project" value="TreeGrafter"/>
</dbReference>
<dbReference type="PROSITE" id="PS00109">
    <property type="entry name" value="PROTEIN_KINASE_TYR"/>
    <property type="match status" value="1"/>
</dbReference>
<dbReference type="GO" id="GO:0008033">
    <property type="term" value="P:tRNA processing"/>
    <property type="evidence" value="ECO:0007669"/>
    <property type="project" value="UniProtKB-KW"/>
</dbReference>
<dbReference type="SUPFAM" id="SSF56112">
    <property type="entry name" value="Protein kinase-like (PK-like)"/>
    <property type="match status" value="1"/>
</dbReference>
<dbReference type="EMBL" id="KB932205">
    <property type="protein sequence ID" value="KCV69925.1"/>
    <property type="molecule type" value="Genomic_DNA"/>
</dbReference>
<dbReference type="Proteomes" id="UP000030693">
    <property type="component" value="Unassembled WGS sequence"/>
</dbReference>
<comment type="similarity">
    <text evidence="1">Belongs to the protein kinase superfamily. BUD32 family.</text>
</comment>
<organism evidence="11">
    <name type="scientific">Fonticula alba</name>
    <name type="common">Slime mold</name>
    <dbReference type="NCBI Taxonomy" id="691883"/>
    <lineage>
        <taxon>Eukaryota</taxon>
        <taxon>Rotosphaerida</taxon>
        <taxon>Fonticulaceae</taxon>
        <taxon>Fonticula</taxon>
    </lineage>
</organism>
<evidence type="ECO:0000256" key="7">
    <source>
        <dbReference type="ARBA" id="ARBA00022840"/>
    </source>
</evidence>
<feature type="domain" description="Protein kinase" evidence="10">
    <location>
        <begin position="1"/>
        <end position="157"/>
    </location>
</feature>
<evidence type="ECO:0000256" key="8">
    <source>
        <dbReference type="ARBA" id="ARBA00047899"/>
    </source>
</evidence>
<dbReference type="AlphaFoldDB" id="A0A058Z6P2"/>
<dbReference type="GO" id="GO:0070525">
    <property type="term" value="P:tRNA threonylcarbamoyladenosine metabolic process"/>
    <property type="evidence" value="ECO:0007669"/>
    <property type="project" value="TreeGrafter"/>
</dbReference>
<dbReference type="OMA" id="HAANIMH"/>
<dbReference type="GO" id="GO:0005524">
    <property type="term" value="F:ATP binding"/>
    <property type="evidence" value="ECO:0007669"/>
    <property type="project" value="UniProtKB-KW"/>
</dbReference>
<evidence type="ECO:0000256" key="3">
    <source>
        <dbReference type="ARBA" id="ARBA00022679"/>
    </source>
</evidence>
<comment type="catalytic activity">
    <reaction evidence="9">
        <text>L-seryl-[protein] + ATP = O-phospho-L-seryl-[protein] + ADP + H(+)</text>
        <dbReference type="Rhea" id="RHEA:17989"/>
        <dbReference type="Rhea" id="RHEA-COMP:9863"/>
        <dbReference type="Rhea" id="RHEA-COMP:11604"/>
        <dbReference type="ChEBI" id="CHEBI:15378"/>
        <dbReference type="ChEBI" id="CHEBI:29999"/>
        <dbReference type="ChEBI" id="CHEBI:30616"/>
        <dbReference type="ChEBI" id="CHEBI:83421"/>
        <dbReference type="ChEBI" id="CHEBI:456216"/>
        <dbReference type="EC" id="2.7.11.1"/>
    </reaction>
</comment>
<evidence type="ECO:0000256" key="6">
    <source>
        <dbReference type="ARBA" id="ARBA00022777"/>
    </source>
</evidence>
<evidence type="ECO:0000256" key="9">
    <source>
        <dbReference type="ARBA" id="ARBA00048679"/>
    </source>
</evidence>
<evidence type="ECO:0000256" key="5">
    <source>
        <dbReference type="ARBA" id="ARBA00022741"/>
    </source>
</evidence>
<sequence>MQDLEWLARAIGHGLSQLHAANIMHGDLTTSNLMLPFVPAVAAGAVAADGTTITLPALTSDADIDQAGLSFIDFGLSFFSLTEEDAAVDLYVLERALTSTHPASEDFFRRIIHYYEQGPTENEAFAKSAPRWPARVKLILKRLSLVQVRGRKRSMLG</sequence>
<dbReference type="STRING" id="691883.A0A058Z6P2"/>
<dbReference type="eggNOG" id="KOG3087">
    <property type="taxonomic scope" value="Eukaryota"/>
</dbReference>
<name>A0A058Z6P2_FONAL</name>
<evidence type="ECO:0000256" key="2">
    <source>
        <dbReference type="ARBA" id="ARBA00012513"/>
    </source>
</evidence>
<proteinExistence type="inferred from homology"/>
<dbReference type="InterPro" id="IPR000719">
    <property type="entry name" value="Prot_kinase_dom"/>
</dbReference>
<keyword evidence="3" id="KW-0808">Transferase</keyword>